<dbReference type="Proteomes" id="UP001596220">
    <property type="component" value="Unassembled WGS sequence"/>
</dbReference>
<dbReference type="SUPFAM" id="SSF56784">
    <property type="entry name" value="HAD-like"/>
    <property type="match status" value="1"/>
</dbReference>
<dbReference type="InterPro" id="IPR036412">
    <property type="entry name" value="HAD-like_sf"/>
</dbReference>
<protein>
    <submittedName>
        <fullName evidence="2">Uncharacterized protein</fullName>
    </submittedName>
</protein>
<reference evidence="3" key="1">
    <citation type="journal article" date="2019" name="Int. J. Syst. Evol. Microbiol.">
        <title>The Global Catalogue of Microorganisms (GCM) 10K type strain sequencing project: providing services to taxonomists for standard genome sequencing and annotation.</title>
        <authorList>
            <consortium name="The Broad Institute Genomics Platform"/>
            <consortium name="The Broad Institute Genome Sequencing Center for Infectious Disease"/>
            <person name="Wu L."/>
            <person name="Ma J."/>
        </authorList>
    </citation>
    <scope>NUCLEOTIDE SEQUENCE [LARGE SCALE GENOMIC DNA]</scope>
    <source>
        <strain evidence="3">CGMCC 4.7246</strain>
    </source>
</reference>
<evidence type="ECO:0000313" key="2">
    <source>
        <dbReference type="EMBL" id="MFC6089419.1"/>
    </source>
</evidence>
<dbReference type="EMBL" id="JBHSQO010000006">
    <property type="protein sequence ID" value="MFC6089419.1"/>
    <property type="molecule type" value="Genomic_DNA"/>
</dbReference>
<dbReference type="PANTHER" id="PTHR43520">
    <property type="entry name" value="ATP7, ISOFORM B"/>
    <property type="match status" value="1"/>
</dbReference>
<keyword evidence="1" id="KW-1278">Translocase</keyword>
<sequence length="99" mass="10243">MGTGADAAMEAGDLTPARGGLRVVRGDLGVAVDAIRLSRRTPRTVKGNLFRAFAYNVADLPLMAPGLPNPVLAGATMAFSSLFVATNSLRPRGFRASVG</sequence>
<name>A0ABW1P1U7_9PSEU</name>
<comment type="caution">
    <text evidence="2">The sequence shown here is derived from an EMBL/GenBank/DDBJ whole genome shotgun (WGS) entry which is preliminary data.</text>
</comment>
<evidence type="ECO:0000313" key="3">
    <source>
        <dbReference type="Proteomes" id="UP001596220"/>
    </source>
</evidence>
<proteinExistence type="predicted"/>
<organism evidence="2 3">
    <name type="scientific">Saccharothrix lopnurensis</name>
    <dbReference type="NCBI Taxonomy" id="1670621"/>
    <lineage>
        <taxon>Bacteria</taxon>
        <taxon>Bacillati</taxon>
        <taxon>Actinomycetota</taxon>
        <taxon>Actinomycetes</taxon>
        <taxon>Pseudonocardiales</taxon>
        <taxon>Pseudonocardiaceae</taxon>
        <taxon>Saccharothrix</taxon>
    </lineage>
</organism>
<accession>A0ABW1P1U7</accession>
<evidence type="ECO:0000256" key="1">
    <source>
        <dbReference type="ARBA" id="ARBA00022967"/>
    </source>
</evidence>
<gene>
    <name evidence="2" type="ORF">ACFP3R_09075</name>
</gene>
<dbReference type="PANTHER" id="PTHR43520:SF8">
    <property type="entry name" value="P-TYPE CU(+) TRANSPORTER"/>
    <property type="match status" value="1"/>
</dbReference>
<dbReference type="RefSeq" id="WP_380634578.1">
    <property type="nucleotide sequence ID" value="NZ_JBHSQO010000006.1"/>
</dbReference>
<keyword evidence="3" id="KW-1185">Reference proteome</keyword>